<evidence type="ECO:0000259" key="1">
    <source>
        <dbReference type="Pfam" id="PF07883"/>
    </source>
</evidence>
<dbReference type="EMBL" id="CBXV010000007">
    <property type="protein sequence ID" value="CDM66061.1"/>
    <property type="molecule type" value="Genomic_DNA"/>
</dbReference>
<dbReference type="Pfam" id="PF07883">
    <property type="entry name" value="Cupin_2"/>
    <property type="match status" value="1"/>
</dbReference>
<gene>
    <name evidence="2" type="ORF">PYK22_02071</name>
</gene>
<dbReference type="AlphaFoldDB" id="A0A0B6WY75"/>
<dbReference type="PANTHER" id="PTHR40112">
    <property type="entry name" value="H2HPP ISOMERASE"/>
    <property type="match status" value="1"/>
</dbReference>
<reference evidence="2 3" key="2">
    <citation type="submission" date="2015-01" db="EMBL/GenBank/DDBJ databases">
        <title>Complete genome sequence of Pyrinomonas methylaliphatogenes type strain K22T.</title>
        <authorList>
            <person name="Lee K.C.Y."/>
            <person name="Power J.F."/>
            <person name="Dunfield P.F."/>
            <person name="Morgan X.C."/>
            <person name="Huttenhower C."/>
            <person name="Stott M.B."/>
        </authorList>
    </citation>
    <scope>NUCLEOTIDE SEQUENCE [LARGE SCALE GENOMIC DNA]</scope>
    <source>
        <strain evidence="2 3">K22</strain>
    </source>
</reference>
<dbReference type="InterPro" id="IPR011051">
    <property type="entry name" value="RmlC_Cupin_sf"/>
</dbReference>
<dbReference type="Gene3D" id="2.60.120.10">
    <property type="entry name" value="Jelly Rolls"/>
    <property type="match status" value="1"/>
</dbReference>
<dbReference type="PANTHER" id="PTHR40112:SF1">
    <property type="entry name" value="H2HPP ISOMERASE"/>
    <property type="match status" value="1"/>
</dbReference>
<reference evidence="2 3" key="1">
    <citation type="submission" date="2013-12" db="EMBL/GenBank/DDBJ databases">
        <authorList>
            <person name="Stott M."/>
        </authorList>
    </citation>
    <scope>NUCLEOTIDE SEQUENCE [LARGE SCALE GENOMIC DNA]</scope>
    <source>
        <strain evidence="2 3">K22</strain>
    </source>
</reference>
<accession>A0A0B6WY75</accession>
<dbReference type="InterPro" id="IPR014710">
    <property type="entry name" value="RmlC-like_jellyroll"/>
</dbReference>
<evidence type="ECO:0000313" key="3">
    <source>
        <dbReference type="Proteomes" id="UP000031518"/>
    </source>
</evidence>
<name>A0A0B6WY75_9BACT</name>
<dbReference type="Proteomes" id="UP000031518">
    <property type="component" value="Unassembled WGS sequence"/>
</dbReference>
<sequence length="99" mass="10971">MRVERWSGTGKPDARELKRRMEAEGYSVFEWSDPPGRVYAPHAHPEDQSHWVISGAIALEVGGEEYILRAGDRDFLPAGTVHAARVVGDEPVVYLIGAK</sequence>
<evidence type="ECO:0000313" key="2">
    <source>
        <dbReference type="EMBL" id="CDM66061.1"/>
    </source>
</evidence>
<dbReference type="InterPro" id="IPR052535">
    <property type="entry name" value="Bacilysin_H2HPP_isomerase"/>
</dbReference>
<protein>
    <submittedName>
        <fullName evidence="2">Cupin domain-containing protein</fullName>
    </submittedName>
</protein>
<feature type="domain" description="Cupin type-2" evidence="1">
    <location>
        <begin position="31"/>
        <end position="95"/>
    </location>
</feature>
<dbReference type="SUPFAM" id="SSF51182">
    <property type="entry name" value="RmlC-like cupins"/>
    <property type="match status" value="1"/>
</dbReference>
<dbReference type="STRING" id="454194.PYK22_02071"/>
<dbReference type="InterPro" id="IPR013096">
    <property type="entry name" value="Cupin_2"/>
</dbReference>
<proteinExistence type="predicted"/>
<keyword evidence="3" id="KW-1185">Reference proteome</keyword>
<organism evidence="2 3">
    <name type="scientific">Pyrinomonas methylaliphatogenes</name>
    <dbReference type="NCBI Taxonomy" id="454194"/>
    <lineage>
        <taxon>Bacteria</taxon>
        <taxon>Pseudomonadati</taxon>
        <taxon>Acidobacteriota</taxon>
        <taxon>Blastocatellia</taxon>
        <taxon>Blastocatellales</taxon>
        <taxon>Pyrinomonadaceae</taxon>
        <taxon>Pyrinomonas</taxon>
    </lineage>
</organism>